<keyword evidence="1" id="KW-0472">Membrane</keyword>
<dbReference type="AlphaFoldDB" id="A0A8H4BIK3"/>
<keyword evidence="1" id="KW-1133">Transmembrane helix</keyword>
<proteinExistence type="predicted"/>
<name>A0A8H4BIK3_MUCCL</name>
<evidence type="ECO:0000256" key="1">
    <source>
        <dbReference type="SAM" id="Phobius"/>
    </source>
</evidence>
<dbReference type="EMBL" id="JAAECE010000003">
    <property type="protein sequence ID" value="KAF1802930.1"/>
    <property type="molecule type" value="Genomic_DNA"/>
</dbReference>
<organism evidence="2 3">
    <name type="scientific">Mucor circinelloides f. lusitanicus</name>
    <name type="common">Mucor racemosus var. lusitanicus</name>
    <dbReference type="NCBI Taxonomy" id="29924"/>
    <lineage>
        <taxon>Eukaryota</taxon>
        <taxon>Fungi</taxon>
        <taxon>Fungi incertae sedis</taxon>
        <taxon>Mucoromycota</taxon>
        <taxon>Mucoromycotina</taxon>
        <taxon>Mucoromycetes</taxon>
        <taxon>Mucorales</taxon>
        <taxon>Mucorineae</taxon>
        <taxon>Mucoraceae</taxon>
        <taxon>Mucor</taxon>
    </lineage>
</organism>
<accession>A0A8H4BIK3</accession>
<gene>
    <name evidence="2" type="ORF">FB192DRAFT_1071000</name>
</gene>
<feature type="transmembrane region" description="Helical" evidence="1">
    <location>
        <begin position="130"/>
        <end position="152"/>
    </location>
</feature>
<reference evidence="2 3" key="1">
    <citation type="submission" date="2019-09" db="EMBL/GenBank/DDBJ databases">
        <authorList>
            <consortium name="DOE Joint Genome Institute"/>
            <person name="Mondo S.J."/>
            <person name="Navarro-Mendoza M.I."/>
            <person name="Perez-Arques C."/>
            <person name="Panchal S."/>
            <person name="Nicolas F.E."/>
            <person name="Ganguly P."/>
            <person name="Pangilinan J."/>
            <person name="Grigoriev I."/>
            <person name="Heitman J."/>
            <person name="Sanya K."/>
            <person name="Garre V."/>
        </authorList>
    </citation>
    <scope>NUCLEOTIDE SEQUENCE [LARGE SCALE GENOMIC DNA]</scope>
    <source>
        <strain evidence="2 3">MU402</strain>
    </source>
</reference>
<evidence type="ECO:0000313" key="3">
    <source>
        <dbReference type="Proteomes" id="UP000469890"/>
    </source>
</evidence>
<keyword evidence="1" id="KW-0812">Transmembrane</keyword>
<evidence type="ECO:0000313" key="2">
    <source>
        <dbReference type="EMBL" id="KAF1802930.1"/>
    </source>
</evidence>
<comment type="caution">
    <text evidence="2">The sequence shown here is derived from an EMBL/GenBank/DDBJ whole genome shotgun (WGS) entry which is preliminary data.</text>
</comment>
<protein>
    <submittedName>
        <fullName evidence="2">Uncharacterized protein</fullName>
    </submittedName>
</protein>
<sequence>MTITGSNSVNYRDFIAGISKSNINYEYMSNYSVSPLPYHLFRLLTRIHHASIDSLRQDLIIATECEQKGLPQVNYKTINFDTTPNELQEFNLQYSALEGIFQSDAAKSIYVRKAKNDGVPRREVTRRVEAAYRILQLAGLFDINAVIFTSLFDRCMLMDFRKDEFDFTLQMLTNSAAFFQEKFKLVFASVPEASGYFD</sequence>
<dbReference type="Proteomes" id="UP000469890">
    <property type="component" value="Unassembled WGS sequence"/>
</dbReference>